<dbReference type="AlphaFoldDB" id="A0A183PTG9"/>
<dbReference type="EMBL" id="UZAL01039077">
    <property type="protein sequence ID" value="VDP74830.1"/>
    <property type="molecule type" value="Genomic_DNA"/>
</dbReference>
<dbReference type="Proteomes" id="UP000269396">
    <property type="component" value="Unassembled WGS sequence"/>
</dbReference>
<accession>A0A183PTG9</accession>
<evidence type="ECO:0000313" key="3">
    <source>
        <dbReference type="Proteomes" id="UP000269396"/>
    </source>
</evidence>
<protein>
    <submittedName>
        <fullName evidence="2">Uncharacterized protein</fullName>
    </submittedName>
</protein>
<proteinExistence type="predicted"/>
<evidence type="ECO:0000313" key="2">
    <source>
        <dbReference type="EMBL" id="VDP74830.1"/>
    </source>
</evidence>
<dbReference type="Pfam" id="PF20049">
    <property type="entry name" value="DUF6451"/>
    <property type="match status" value="1"/>
</dbReference>
<name>A0A183PTG9_9TREM</name>
<feature type="region of interest" description="Disordered" evidence="1">
    <location>
        <begin position="125"/>
        <end position="183"/>
    </location>
</feature>
<feature type="compositionally biased region" description="Basic and acidic residues" evidence="1">
    <location>
        <begin position="151"/>
        <end position="167"/>
    </location>
</feature>
<organism evidence="2 3">
    <name type="scientific">Schistosoma mattheei</name>
    <dbReference type="NCBI Taxonomy" id="31246"/>
    <lineage>
        <taxon>Eukaryota</taxon>
        <taxon>Metazoa</taxon>
        <taxon>Spiralia</taxon>
        <taxon>Lophotrochozoa</taxon>
        <taxon>Platyhelminthes</taxon>
        <taxon>Trematoda</taxon>
        <taxon>Digenea</taxon>
        <taxon>Strigeidida</taxon>
        <taxon>Schistosomatoidea</taxon>
        <taxon>Schistosomatidae</taxon>
        <taxon>Schistosoma</taxon>
    </lineage>
</organism>
<dbReference type="InterPro" id="IPR045609">
    <property type="entry name" value="DUF6451"/>
</dbReference>
<gene>
    <name evidence="2" type="ORF">SMTD_LOCUS17655</name>
</gene>
<reference evidence="2 3" key="1">
    <citation type="submission" date="2018-11" db="EMBL/GenBank/DDBJ databases">
        <authorList>
            <consortium name="Pathogen Informatics"/>
        </authorList>
    </citation>
    <scope>NUCLEOTIDE SEQUENCE [LARGE SCALE GENOMIC DNA]</scope>
    <source>
        <strain>Denwood</strain>
        <strain evidence="3">Zambia</strain>
    </source>
</reference>
<evidence type="ECO:0000256" key="1">
    <source>
        <dbReference type="SAM" id="MobiDB-lite"/>
    </source>
</evidence>
<keyword evidence="3" id="KW-1185">Reference proteome</keyword>
<sequence>MYIVHADVKARIGKARAEYLQMKNIWNSKQLSTNIKVRIFNTNIKTVLLYEVETCRTTKAIIQNIQVFINSCLHKILRIRWPDTISNNLFTMGENKPDSSGGRNEEEAVEVDRTHIDECIKMRHRASPHMEYSRRKERRKTKEHITPGNGNRHDKNEQELNETRREGPGQSGLENAGRWLVLH</sequence>